<dbReference type="GO" id="GO:0015171">
    <property type="term" value="F:amino acid transmembrane transporter activity"/>
    <property type="evidence" value="ECO:0007669"/>
    <property type="project" value="TreeGrafter"/>
</dbReference>
<comment type="subcellular location">
    <subcellularLocation>
        <location evidence="1">Membrane</location>
        <topology evidence="1">Multi-pass membrane protein</topology>
    </subcellularLocation>
</comment>
<accession>A0A1M2V3K5</accession>
<evidence type="ECO:0000313" key="8">
    <source>
        <dbReference type="Proteomes" id="UP000184267"/>
    </source>
</evidence>
<dbReference type="Proteomes" id="UP000184267">
    <property type="component" value="Unassembled WGS sequence"/>
</dbReference>
<dbReference type="InterPro" id="IPR004841">
    <property type="entry name" value="AA-permease/SLC12A_dom"/>
</dbReference>
<dbReference type="EMBL" id="MNAD01001693">
    <property type="protein sequence ID" value="OJT02170.1"/>
    <property type="molecule type" value="Genomic_DNA"/>
</dbReference>
<reference evidence="7 8" key="1">
    <citation type="submission" date="2016-10" db="EMBL/GenBank/DDBJ databases">
        <title>Genome sequence of the basidiomycete white-rot fungus Trametes pubescens.</title>
        <authorList>
            <person name="Makela M.R."/>
            <person name="Granchi Z."/>
            <person name="Peng M."/>
            <person name="De Vries R.P."/>
            <person name="Grigoriev I."/>
            <person name="Riley R."/>
            <person name="Hilden K."/>
        </authorList>
    </citation>
    <scope>NUCLEOTIDE SEQUENCE [LARGE SCALE GENOMIC DNA]</scope>
    <source>
        <strain evidence="7 8">FBCC735</strain>
    </source>
</reference>
<gene>
    <name evidence="7" type="ORF">TRAPUB_7285</name>
</gene>
<proteinExistence type="predicted"/>
<keyword evidence="8" id="KW-1185">Reference proteome</keyword>
<evidence type="ECO:0000256" key="4">
    <source>
        <dbReference type="ARBA" id="ARBA00023136"/>
    </source>
</evidence>
<protein>
    <submittedName>
        <fullName evidence="7">Lysine-specific permease</fullName>
    </submittedName>
</protein>
<evidence type="ECO:0000256" key="2">
    <source>
        <dbReference type="ARBA" id="ARBA00022692"/>
    </source>
</evidence>
<keyword evidence="4 5" id="KW-0472">Membrane</keyword>
<evidence type="ECO:0000256" key="5">
    <source>
        <dbReference type="SAM" id="Phobius"/>
    </source>
</evidence>
<feature type="transmembrane region" description="Helical" evidence="5">
    <location>
        <begin position="24"/>
        <end position="44"/>
    </location>
</feature>
<dbReference type="PANTHER" id="PTHR43341">
    <property type="entry name" value="AMINO ACID PERMEASE"/>
    <property type="match status" value="1"/>
</dbReference>
<evidence type="ECO:0000256" key="1">
    <source>
        <dbReference type="ARBA" id="ARBA00004141"/>
    </source>
</evidence>
<dbReference type="InterPro" id="IPR050524">
    <property type="entry name" value="APC_YAT"/>
</dbReference>
<dbReference type="Gene3D" id="1.20.1740.10">
    <property type="entry name" value="Amino acid/polyamine transporter I"/>
    <property type="match status" value="1"/>
</dbReference>
<evidence type="ECO:0000259" key="6">
    <source>
        <dbReference type="Pfam" id="PF00324"/>
    </source>
</evidence>
<dbReference type="PANTHER" id="PTHR43341:SF4">
    <property type="entry name" value="ARGININE PERMEASE CAN1-RELATED"/>
    <property type="match status" value="1"/>
</dbReference>
<sequence length="174" mass="19421">MGSLAVEITAAAVVLGYWESTAKIPVAAISIIFLIFAILVNFFPPRYYGEIEFYLSCLKVLTIVIIIVLGLLIDLGASDQGPIGFKYWIEQPFPPAYLGIKGAKGQFLSFWAVIMQASFSFFGSDVPGIGTVYAEKKCADMLEDEAETVRAQIEEIKKNRQWGQPYVRKLVHRF</sequence>
<dbReference type="STRING" id="154538.A0A1M2V3K5"/>
<dbReference type="Pfam" id="PF00324">
    <property type="entry name" value="AA_permease"/>
    <property type="match status" value="1"/>
</dbReference>
<organism evidence="7 8">
    <name type="scientific">Trametes pubescens</name>
    <name type="common">White-rot fungus</name>
    <dbReference type="NCBI Taxonomy" id="154538"/>
    <lineage>
        <taxon>Eukaryota</taxon>
        <taxon>Fungi</taxon>
        <taxon>Dikarya</taxon>
        <taxon>Basidiomycota</taxon>
        <taxon>Agaricomycotina</taxon>
        <taxon>Agaricomycetes</taxon>
        <taxon>Polyporales</taxon>
        <taxon>Polyporaceae</taxon>
        <taxon>Trametes</taxon>
    </lineage>
</organism>
<name>A0A1M2V3K5_TRAPU</name>
<feature type="domain" description="Amino acid permease/ SLC12A" evidence="6">
    <location>
        <begin position="4"/>
        <end position="124"/>
    </location>
</feature>
<dbReference type="OrthoDB" id="3900342at2759"/>
<comment type="caution">
    <text evidence="7">The sequence shown here is derived from an EMBL/GenBank/DDBJ whole genome shotgun (WGS) entry which is preliminary data.</text>
</comment>
<dbReference type="OMA" id="KYWIEQP"/>
<evidence type="ECO:0000256" key="3">
    <source>
        <dbReference type="ARBA" id="ARBA00022989"/>
    </source>
</evidence>
<feature type="transmembrane region" description="Helical" evidence="5">
    <location>
        <begin position="51"/>
        <end position="73"/>
    </location>
</feature>
<dbReference type="GO" id="GO:0016020">
    <property type="term" value="C:membrane"/>
    <property type="evidence" value="ECO:0007669"/>
    <property type="project" value="UniProtKB-SubCell"/>
</dbReference>
<keyword evidence="3 5" id="KW-1133">Transmembrane helix</keyword>
<dbReference type="AlphaFoldDB" id="A0A1M2V3K5"/>
<keyword evidence="2 5" id="KW-0812">Transmembrane</keyword>
<evidence type="ECO:0000313" key="7">
    <source>
        <dbReference type="EMBL" id="OJT02170.1"/>
    </source>
</evidence>